<evidence type="ECO:0000259" key="1">
    <source>
        <dbReference type="Pfam" id="PF13847"/>
    </source>
</evidence>
<name>A0ABY8J627_9BACI</name>
<organism evidence="2 3">
    <name type="scientific">Halobacillus naozhouensis</name>
    <dbReference type="NCBI Taxonomy" id="554880"/>
    <lineage>
        <taxon>Bacteria</taxon>
        <taxon>Bacillati</taxon>
        <taxon>Bacillota</taxon>
        <taxon>Bacilli</taxon>
        <taxon>Bacillales</taxon>
        <taxon>Bacillaceae</taxon>
        <taxon>Halobacillus</taxon>
    </lineage>
</organism>
<dbReference type="InterPro" id="IPR029063">
    <property type="entry name" value="SAM-dependent_MTases_sf"/>
</dbReference>
<dbReference type="Proteomes" id="UP001221597">
    <property type="component" value="Chromosome"/>
</dbReference>
<evidence type="ECO:0000313" key="2">
    <source>
        <dbReference type="EMBL" id="WFT76356.1"/>
    </source>
</evidence>
<reference evidence="2 3" key="1">
    <citation type="submission" date="2023-04" db="EMBL/GenBank/DDBJ databases">
        <title>Genome sequence of Halobacillus naozhouensis KACC 21980.</title>
        <authorList>
            <person name="Kim S."/>
            <person name="Heo J."/>
            <person name="Kwon S.-W."/>
        </authorList>
    </citation>
    <scope>NUCLEOTIDE SEQUENCE [LARGE SCALE GENOMIC DNA]</scope>
    <source>
        <strain evidence="2 3">KCTC 13234</strain>
    </source>
</reference>
<dbReference type="EC" id="2.1.1.-" evidence="2"/>
<keyword evidence="2" id="KW-0548">Nucleotidyltransferase</keyword>
<evidence type="ECO:0000313" key="3">
    <source>
        <dbReference type="Proteomes" id="UP001221597"/>
    </source>
</evidence>
<sequence>MKITDYTEVANVYDENRYRFEEVQTDTELENFIKQNPRSSYNVLDLACGTGIYLHYQATNFNDVQIQWHGLDASMDMLHKAKERLKGVSLEHGLAEEMPYEEESMNFILNNYAFHHFTEKEQVLDEIQRVLKKEGVYKLHNIDIHGMKNWWIYHYFPSAYREDLKRFWTKELIFAELDRRGFNVKIDCNYQMKKVKVADYLDHVKNRDISVLTLLDDKEYAEGLDRIIYDLNRNSDKEIINDFSELICVAQKI</sequence>
<dbReference type="PANTHER" id="PTHR43861">
    <property type="entry name" value="TRANS-ACONITATE 2-METHYLTRANSFERASE-RELATED"/>
    <property type="match status" value="1"/>
</dbReference>
<dbReference type="EMBL" id="CP121671">
    <property type="protein sequence ID" value="WFT76356.1"/>
    <property type="molecule type" value="Genomic_DNA"/>
</dbReference>
<dbReference type="GO" id="GO:0032259">
    <property type="term" value="P:methylation"/>
    <property type="evidence" value="ECO:0007669"/>
    <property type="project" value="UniProtKB-KW"/>
</dbReference>
<keyword evidence="2" id="KW-0808">Transferase</keyword>
<protein>
    <submittedName>
        <fullName evidence="2">Class I SAM-dependent methyltransferase</fullName>
        <ecNumber evidence="2">2.1.1.-</ecNumber>
    </submittedName>
</protein>
<dbReference type="InterPro" id="IPR025714">
    <property type="entry name" value="Methyltranfer_dom"/>
</dbReference>
<dbReference type="CDD" id="cd02440">
    <property type="entry name" value="AdoMet_MTases"/>
    <property type="match status" value="1"/>
</dbReference>
<keyword evidence="3" id="KW-1185">Reference proteome</keyword>
<accession>A0ABY8J627</accession>
<feature type="domain" description="Methyltransferase" evidence="1">
    <location>
        <begin position="39"/>
        <end position="143"/>
    </location>
</feature>
<dbReference type="Pfam" id="PF13847">
    <property type="entry name" value="Methyltransf_31"/>
    <property type="match status" value="1"/>
</dbReference>
<dbReference type="GO" id="GO:0008168">
    <property type="term" value="F:methyltransferase activity"/>
    <property type="evidence" value="ECO:0007669"/>
    <property type="project" value="UniProtKB-KW"/>
</dbReference>
<dbReference type="SUPFAM" id="SSF53335">
    <property type="entry name" value="S-adenosyl-L-methionine-dependent methyltransferases"/>
    <property type="match status" value="1"/>
</dbReference>
<keyword evidence="2" id="KW-0489">Methyltransferase</keyword>
<dbReference type="GO" id="GO:0016779">
    <property type="term" value="F:nucleotidyltransferase activity"/>
    <property type="evidence" value="ECO:0007669"/>
    <property type="project" value="UniProtKB-KW"/>
</dbReference>
<proteinExistence type="predicted"/>
<gene>
    <name evidence="2" type="ORF">P9989_08335</name>
</gene>
<dbReference type="RefSeq" id="WP_283078310.1">
    <property type="nucleotide sequence ID" value="NZ_CP121671.1"/>
</dbReference>
<dbReference type="Gene3D" id="3.40.50.150">
    <property type="entry name" value="Vaccinia Virus protein VP39"/>
    <property type="match status" value="1"/>
</dbReference>